<evidence type="ECO:0000256" key="1">
    <source>
        <dbReference type="ARBA" id="ARBA00004651"/>
    </source>
</evidence>
<feature type="transmembrane region" description="Helical" evidence="6">
    <location>
        <begin position="451"/>
        <end position="469"/>
    </location>
</feature>
<reference evidence="9 10" key="1">
    <citation type="submission" date="2018-04" db="EMBL/GenBank/DDBJ databases">
        <title>Genomic Encyclopedia of Type Strains, Phase IV (KMG-IV): sequencing the most valuable type-strain genomes for metagenomic binning, comparative biology and taxonomic classification.</title>
        <authorList>
            <person name="Goeker M."/>
        </authorList>
    </citation>
    <scope>NUCLEOTIDE SEQUENCE [LARGE SCALE GENOMIC DNA]</scope>
    <source>
        <strain evidence="9 10">DSM 20705</strain>
    </source>
</reference>
<evidence type="ECO:0000256" key="6">
    <source>
        <dbReference type="SAM" id="Phobius"/>
    </source>
</evidence>
<organism evidence="9 10">
    <name type="scientific">Ezakiella coagulans</name>
    <dbReference type="NCBI Taxonomy" id="46507"/>
    <lineage>
        <taxon>Bacteria</taxon>
        <taxon>Bacillati</taxon>
        <taxon>Bacillota</taxon>
        <taxon>Tissierellia</taxon>
        <taxon>Ezakiella</taxon>
    </lineage>
</organism>
<sequence>MGLLLSSAIAILMTRYLYLAFLIPFLLIYLLRNYKSNKSKYLIMIFLFLFFFIYSGARYDFLNSSNTGSGIVYNKTTTEFGARYYIRNSLLNKTLLYSEDDSIEEGDIVRYKGEVSDFSENTMPLLFNEKIYYNSIGINNKIKKCELNYVRDSFFKPLFNLKKRFRNEYEKSLNENAYYLSSGAILRKTEDNIIYDKMEFAGLSHILSTSGLHVAIIYGFLFFLIGLIIPNLKPRVFISLLIIWIYGFMLVFPPSLLRALIMITILEISRIYFPNITNKKALLIAFEISLFINPYYLFNISFILSYLCMFGIIFIRPHIRNSFKNRGNYIVEYFALNISIILATFPVVIYFFNRYNIFSIIWNFIFIPIFSIYINLSFLFLFISKIFILNNIVSAILNIMANGIDYLLTITSFNFSRIVLPSPNIFTILIYYFAIYIYLNRTFLANRFYCEVKRLMPILIGFTIMFIVFNRDYDFVQFLDVGQGDSALIHVDHKNYLIDSGGDLTRKGFVGKNILEPYLIKNGFRNIEAGFITHFDYDHYGGYTELSRDVNIKFLVSDHLPIKNYEDIEIDEFVNRLIKMNKRNIELGQRFKFVDMIYDKSTDFENNASLVLKLMKDDINIALFTGDIEKEAEEKLLDSDLHSFILKVPHHGSKTSTTTEFLKRVSPKYAIISVGRNNKYGHPNGDVVKRLNEICEVYRTDMDGLVTFDLENYRIYTFLNNENYYEYIYYLILLVASFYTIEKVGKRDELYKLFKKDQI</sequence>
<comment type="caution">
    <text evidence="9">The sequence shown here is derived from an EMBL/GenBank/DDBJ whole genome shotgun (WGS) entry which is preliminary data.</text>
</comment>
<dbReference type="Proteomes" id="UP000245793">
    <property type="component" value="Unassembled WGS sequence"/>
</dbReference>
<comment type="subcellular location">
    <subcellularLocation>
        <location evidence="1">Cell membrane</location>
        <topology evidence="1">Multi-pass membrane protein</topology>
    </subcellularLocation>
</comment>
<dbReference type="AlphaFoldDB" id="A0A2U1E318"/>
<dbReference type="Pfam" id="PF03772">
    <property type="entry name" value="Competence"/>
    <property type="match status" value="1"/>
</dbReference>
<keyword evidence="2" id="KW-1003">Cell membrane</keyword>
<dbReference type="InterPro" id="IPR052159">
    <property type="entry name" value="Competence_DNA_uptake"/>
</dbReference>
<accession>A0A2U1E318</accession>
<keyword evidence="4 6" id="KW-1133">Transmembrane helix</keyword>
<feature type="transmembrane region" description="Helical" evidence="6">
    <location>
        <begin position="395"/>
        <end position="415"/>
    </location>
</feature>
<dbReference type="RefSeq" id="WP_116480284.1">
    <property type="nucleotide sequence ID" value="NZ_QEKV01000006.1"/>
</dbReference>
<name>A0A2U1E318_9FIRM</name>
<dbReference type="InterPro" id="IPR036866">
    <property type="entry name" value="RibonucZ/Hydroxyglut_hydro"/>
</dbReference>
<dbReference type="SUPFAM" id="SSF56281">
    <property type="entry name" value="Metallo-hydrolase/oxidoreductase"/>
    <property type="match status" value="1"/>
</dbReference>
<evidence type="ECO:0000256" key="5">
    <source>
        <dbReference type="ARBA" id="ARBA00023136"/>
    </source>
</evidence>
<feature type="transmembrane region" description="Helical" evidence="6">
    <location>
        <begin position="206"/>
        <end position="229"/>
    </location>
</feature>
<dbReference type="PANTHER" id="PTHR30619:SF7">
    <property type="entry name" value="BETA-LACTAMASE DOMAIN PROTEIN"/>
    <property type="match status" value="1"/>
</dbReference>
<dbReference type="Pfam" id="PF00753">
    <property type="entry name" value="Lactamase_B"/>
    <property type="match status" value="1"/>
</dbReference>
<feature type="transmembrane region" description="Helical" evidence="6">
    <location>
        <begin position="236"/>
        <end position="256"/>
    </location>
</feature>
<dbReference type="EMBL" id="QEKV01000006">
    <property type="protein sequence ID" value="PVY94232.1"/>
    <property type="molecule type" value="Genomic_DNA"/>
</dbReference>
<evidence type="ECO:0000313" key="10">
    <source>
        <dbReference type="Proteomes" id="UP000245793"/>
    </source>
</evidence>
<dbReference type="InterPro" id="IPR001279">
    <property type="entry name" value="Metallo-B-lactamas"/>
</dbReference>
<proteinExistence type="predicted"/>
<feature type="transmembrane region" description="Helical" evidence="6">
    <location>
        <begin position="327"/>
        <end position="351"/>
    </location>
</feature>
<keyword evidence="10" id="KW-1185">Reference proteome</keyword>
<feature type="transmembrane region" description="Helical" evidence="6">
    <location>
        <begin position="421"/>
        <end position="439"/>
    </location>
</feature>
<dbReference type="PANTHER" id="PTHR30619">
    <property type="entry name" value="DNA INTERNALIZATION/COMPETENCE PROTEIN COMEC/REC2"/>
    <property type="match status" value="1"/>
</dbReference>
<feature type="domain" description="ComEC/Rec2-related protein" evidence="8">
    <location>
        <begin position="194"/>
        <end position="439"/>
    </location>
</feature>
<evidence type="ECO:0000256" key="3">
    <source>
        <dbReference type="ARBA" id="ARBA00022692"/>
    </source>
</evidence>
<dbReference type="InterPro" id="IPR004797">
    <property type="entry name" value="Competence_ComEC/Rec2"/>
</dbReference>
<gene>
    <name evidence="9" type="ORF">C7381_106105</name>
</gene>
<evidence type="ECO:0000259" key="8">
    <source>
        <dbReference type="Pfam" id="PF03772"/>
    </source>
</evidence>
<protein>
    <submittedName>
        <fullName evidence="9">Competence protein ComEC</fullName>
    </submittedName>
</protein>
<feature type="transmembrane region" description="Helical" evidence="6">
    <location>
        <begin position="357"/>
        <end position="383"/>
    </location>
</feature>
<dbReference type="GO" id="GO:0005886">
    <property type="term" value="C:plasma membrane"/>
    <property type="evidence" value="ECO:0007669"/>
    <property type="project" value="UniProtKB-SubCell"/>
</dbReference>
<feature type="transmembrane region" description="Helical" evidence="6">
    <location>
        <begin position="295"/>
        <end position="315"/>
    </location>
</feature>
<dbReference type="GO" id="GO:0030420">
    <property type="term" value="P:establishment of competence for transformation"/>
    <property type="evidence" value="ECO:0007669"/>
    <property type="project" value="InterPro"/>
</dbReference>
<dbReference type="InterPro" id="IPR004477">
    <property type="entry name" value="ComEC_N"/>
</dbReference>
<keyword evidence="3 6" id="KW-0812">Transmembrane</keyword>
<dbReference type="NCBIfam" id="TIGR00361">
    <property type="entry name" value="ComEC_Rec2"/>
    <property type="match status" value="1"/>
</dbReference>
<feature type="transmembrane region" description="Helical" evidence="6">
    <location>
        <begin position="41"/>
        <end position="57"/>
    </location>
</feature>
<keyword evidence="5 6" id="KW-0472">Membrane</keyword>
<dbReference type="NCBIfam" id="TIGR00360">
    <property type="entry name" value="ComEC_N-term"/>
    <property type="match status" value="1"/>
</dbReference>
<feature type="domain" description="Metallo-beta-lactamase" evidence="7">
    <location>
        <begin position="480"/>
        <end position="549"/>
    </location>
</feature>
<evidence type="ECO:0000313" key="9">
    <source>
        <dbReference type="EMBL" id="PVY94232.1"/>
    </source>
</evidence>
<dbReference type="Gene3D" id="3.60.15.10">
    <property type="entry name" value="Ribonuclease Z/Hydroxyacylglutathione hydrolase-like"/>
    <property type="match status" value="1"/>
</dbReference>
<dbReference type="CDD" id="cd07731">
    <property type="entry name" value="ComA-like_MBL-fold"/>
    <property type="match status" value="1"/>
</dbReference>
<feature type="transmembrane region" description="Helical" evidence="6">
    <location>
        <begin position="6"/>
        <end position="29"/>
    </location>
</feature>
<dbReference type="InterPro" id="IPR035681">
    <property type="entry name" value="ComA-like_MBL"/>
</dbReference>
<evidence type="ECO:0000256" key="4">
    <source>
        <dbReference type="ARBA" id="ARBA00022989"/>
    </source>
</evidence>
<evidence type="ECO:0000256" key="2">
    <source>
        <dbReference type="ARBA" id="ARBA00022475"/>
    </source>
</evidence>
<evidence type="ECO:0000259" key="7">
    <source>
        <dbReference type="Pfam" id="PF00753"/>
    </source>
</evidence>